<dbReference type="EMBL" id="BGZK01001190">
    <property type="protein sequence ID" value="GBP73884.1"/>
    <property type="molecule type" value="Genomic_DNA"/>
</dbReference>
<sequence>MQRGEETLIMRGTYKPTTPEEALQVPPPGLLVSVGVDDYLISDGLHARLPIAYSENRKANYDLTLECGAKEAPKECSASKDMTAVRLLKTAVTEARLYWLRNHGDPRRKAAPPNQDWRKRDWRASAPSSTNHQGNSRGGSSSKPISSEYLRPTKSDYAKFQTDESLFVCLSAKKLQGVFTKCFACENNDDVLVTQLFVDPSGKALGASLMQKEKKTKETRLLVYVSRKFSDLGKKRSTTEPEEIYGHCNILDNIFRK</sequence>
<feature type="compositionally biased region" description="Polar residues" evidence="1">
    <location>
        <begin position="126"/>
        <end position="135"/>
    </location>
</feature>
<accession>A0A4C1YFX2</accession>
<evidence type="ECO:0000256" key="1">
    <source>
        <dbReference type="SAM" id="MobiDB-lite"/>
    </source>
</evidence>
<feature type="compositionally biased region" description="Low complexity" evidence="1">
    <location>
        <begin position="138"/>
        <end position="147"/>
    </location>
</feature>
<reference evidence="2 3" key="1">
    <citation type="journal article" date="2019" name="Commun. Biol.">
        <title>The bagworm genome reveals a unique fibroin gene that provides high tensile strength.</title>
        <authorList>
            <person name="Kono N."/>
            <person name="Nakamura H."/>
            <person name="Ohtoshi R."/>
            <person name="Tomita M."/>
            <person name="Numata K."/>
            <person name="Arakawa K."/>
        </authorList>
    </citation>
    <scope>NUCLEOTIDE SEQUENCE [LARGE SCALE GENOMIC DNA]</scope>
</reference>
<evidence type="ECO:0000313" key="3">
    <source>
        <dbReference type="Proteomes" id="UP000299102"/>
    </source>
</evidence>
<dbReference type="AlphaFoldDB" id="A0A4C1YFX2"/>
<gene>
    <name evidence="2" type="ORF">EVAR_82713_1</name>
</gene>
<evidence type="ECO:0000313" key="2">
    <source>
        <dbReference type="EMBL" id="GBP73884.1"/>
    </source>
</evidence>
<name>A0A4C1YFX2_EUMVA</name>
<protein>
    <submittedName>
        <fullName evidence="2">Uncharacterized protein</fullName>
    </submittedName>
</protein>
<keyword evidence="3" id="KW-1185">Reference proteome</keyword>
<feature type="region of interest" description="Disordered" evidence="1">
    <location>
        <begin position="104"/>
        <end position="148"/>
    </location>
</feature>
<organism evidence="2 3">
    <name type="scientific">Eumeta variegata</name>
    <name type="common">Bagworm moth</name>
    <name type="synonym">Eumeta japonica</name>
    <dbReference type="NCBI Taxonomy" id="151549"/>
    <lineage>
        <taxon>Eukaryota</taxon>
        <taxon>Metazoa</taxon>
        <taxon>Ecdysozoa</taxon>
        <taxon>Arthropoda</taxon>
        <taxon>Hexapoda</taxon>
        <taxon>Insecta</taxon>
        <taxon>Pterygota</taxon>
        <taxon>Neoptera</taxon>
        <taxon>Endopterygota</taxon>
        <taxon>Lepidoptera</taxon>
        <taxon>Glossata</taxon>
        <taxon>Ditrysia</taxon>
        <taxon>Tineoidea</taxon>
        <taxon>Psychidae</taxon>
        <taxon>Oiketicinae</taxon>
        <taxon>Eumeta</taxon>
    </lineage>
</organism>
<dbReference type="Proteomes" id="UP000299102">
    <property type="component" value="Unassembled WGS sequence"/>
</dbReference>
<feature type="region of interest" description="Disordered" evidence="1">
    <location>
        <begin position="1"/>
        <end position="21"/>
    </location>
</feature>
<comment type="caution">
    <text evidence="2">The sequence shown here is derived from an EMBL/GenBank/DDBJ whole genome shotgun (WGS) entry which is preliminary data.</text>
</comment>
<proteinExistence type="predicted"/>